<keyword evidence="2" id="KW-0472">Membrane</keyword>
<comment type="similarity">
    <text evidence="1">Belongs to the DedA family.</text>
</comment>
<comment type="caution">
    <text evidence="4">The sequence shown here is derived from an EMBL/GenBank/DDBJ whole genome shotgun (WGS) entry which is preliminary data.</text>
</comment>
<feature type="transmembrane region" description="Helical" evidence="2">
    <location>
        <begin position="137"/>
        <end position="158"/>
    </location>
</feature>
<gene>
    <name evidence="4" type="ORF">NDK43_10040</name>
</gene>
<feature type="transmembrane region" description="Helical" evidence="2">
    <location>
        <begin position="304"/>
        <end position="329"/>
    </location>
</feature>
<accession>A0ABT0W8K6</accession>
<keyword evidence="2" id="KW-0812">Transmembrane</keyword>
<evidence type="ECO:0000313" key="4">
    <source>
        <dbReference type="EMBL" id="MCM2532662.1"/>
    </source>
</evidence>
<feature type="transmembrane region" description="Helical" evidence="2">
    <location>
        <begin position="276"/>
        <end position="295"/>
    </location>
</feature>
<keyword evidence="5" id="KW-1185">Reference proteome</keyword>
<feature type="transmembrane region" description="Helical" evidence="2">
    <location>
        <begin position="400"/>
        <end position="420"/>
    </location>
</feature>
<sequence length="433" mass="50185">MNEIIHLLNQYGYIVLFISLMLELIIIPVPNEALMSYVGVLCFNGKMNIYLSIVSAGLGGILGATISYWIGRKLGVPFFRKYGQYIHMGPEKMEKMSKWYEKYGKVLLVFSYFIPGVRHVASIISGVIKLPFRSFSIFSYIGVFLWVSAFISLGNVLGPKWDQYQGEIKKWLVMACIVIGFFAIIYFVIRANKDFIKESLLLLNEWAFKRFSSFLKIKFIILIIFILFVCFFTLMVGMIEDFISNEFGHFDIITKTIVFSLINGKWQWLMNNIDFLSSWAALGLITLVTIAVIFINKTNKWLELIFFVSTILGSSLFFIGIRWLFHYLLNKTSISPDFPDEQTMLVMSVYGFFLIMFIRHKRNYFLSVFVIVLFLLLILSYFISGIYLHHHKPSDLVAGYVFSSAWLTGMTFSMEMFRLLSLIKEEKALKKTD</sequence>
<dbReference type="InterPro" id="IPR032816">
    <property type="entry name" value="VTT_dom"/>
</dbReference>
<dbReference type="Pfam" id="PF09335">
    <property type="entry name" value="VTT_dom"/>
    <property type="match status" value="1"/>
</dbReference>
<name>A0ABT0W8K6_9BACI</name>
<feature type="transmembrane region" description="Helical" evidence="2">
    <location>
        <begin position="219"/>
        <end position="239"/>
    </location>
</feature>
<dbReference type="EMBL" id="JAMQCR010000001">
    <property type="protein sequence ID" value="MCM2532662.1"/>
    <property type="molecule type" value="Genomic_DNA"/>
</dbReference>
<organism evidence="4 5">
    <name type="scientific">Neobacillus pocheonensis</name>
    <dbReference type="NCBI Taxonomy" id="363869"/>
    <lineage>
        <taxon>Bacteria</taxon>
        <taxon>Bacillati</taxon>
        <taxon>Bacillota</taxon>
        <taxon>Bacilli</taxon>
        <taxon>Bacillales</taxon>
        <taxon>Bacillaceae</taxon>
        <taxon>Neobacillus</taxon>
    </lineage>
</organism>
<feature type="transmembrane region" description="Helical" evidence="2">
    <location>
        <begin position="341"/>
        <end position="358"/>
    </location>
</feature>
<feature type="transmembrane region" description="Helical" evidence="2">
    <location>
        <begin position="12"/>
        <end position="29"/>
    </location>
</feature>
<dbReference type="Gene3D" id="1.20.144.10">
    <property type="entry name" value="Phosphatidic acid phosphatase type 2/haloperoxidase"/>
    <property type="match status" value="1"/>
</dbReference>
<dbReference type="Proteomes" id="UP001523262">
    <property type="component" value="Unassembled WGS sequence"/>
</dbReference>
<dbReference type="SUPFAM" id="SSF48317">
    <property type="entry name" value="Acid phosphatase/Vanadium-dependent haloperoxidase"/>
    <property type="match status" value="1"/>
</dbReference>
<evidence type="ECO:0000256" key="2">
    <source>
        <dbReference type="SAM" id="Phobius"/>
    </source>
</evidence>
<feature type="transmembrane region" description="Helical" evidence="2">
    <location>
        <begin position="49"/>
        <end position="71"/>
    </location>
</feature>
<reference evidence="4 5" key="1">
    <citation type="submission" date="2022-06" db="EMBL/GenBank/DDBJ databases">
        <authorList>
            <person name="Jeon C.O."/>
        </authorList>
    </citation>
    <scope>NUCLEOTIDE SEQUENCE [LARGE SCALE GENOMIC DNA]</scope>
    <source>
        <strain evidence="4 5">KCTC 13943</strain>
    </source>
</reference>
<proteinExistence type="inferred from homology"/>
<feature type="transmembrane region" description="Helical" evidence="2">
    <location>
        <begin position="365"/>
        <end position="388"/>
    </location>
</feature>
<feature type="domain" description="VTT" evidence="3">
    <location>
        <begin position="29"/>
        <end position="155"/>
    </location>
</feature>
<dbReference type="InterPro" id="IPR051311">
    <property type="entry name" value="DedA_domain"/>
</dbReference>
<evidence type="ECO:0000313" key="5">
    <source>
        <dbReference type="Proteomes" id="UP001523262"/>
    </source>
</evidence>
<dbReference type="PANTHER" id="PTHR42709:SF9">
    <property type="entry name" value="ALKALINE PHOSPHATASE LIKE PROTEIN"/>
    <property type="match status" value="1"/>
</dbReference>
<dbReference type="InterPro" id="IPR036938">
    <property type="entry name" value="PAP2/HPO_sf"/>
</dbReference>
<dbReference type="PANTHER" id="PTHR42709">
    <property type="entry name" value="ALKALINE PHOSPHATASE LIKE PROTEIN"/>
    <property type="match status" value="1"/>
</dbReference>
<evidence type="ECO:0000256" key="1">
    <source>
        <dbReference type="ARBA" id="ARBA00010792"/>
    </source>
</evidence>
<evidence type="ECO:0000259" key="3">
    <source>
        <dbReference type="Pfam" id="PF09335"/>
    </source>
</evidence>
<protein>
    <submittedName>
        <fullName evidence="4">VTT domain-containing protein</fullName>
    </submittedName>
</protein>
<feature type="transmembrane region" description="Helical" evidence="2">
    <location>
        <begin position="170"/>
        <end position="189"/>
    </location>
</feature>
<keyword evidence="2" id="KW-1133">Transmembrane helix</keyword>